<evidence type="ECO:0000313" key="7">
    <source>
        <dbReference type="EMBL" id="PNS09361.1"/>
    </source>
</evidence>
<keyword evidence="3" id="KW-0998">Cell outer membrane</keyword>
<dbReference type="GO" id="GO:0009279">
    <property type="term" value="C:cell outer membrane"/>
    <property type="evidence" value="ECO:0007669"/>
    <property type="project" value="UniProtKB-SubCell"/>
</dbReference>
<dbReference type="CDD" id="cd07185">
    <property type="entry name" value="OmpA_C-like"/>
    <property type="match status" value="1"/>
</dbReference>
<feature type="compositionally biased region" description="Low complexity" evidence="5">
    <location>
        <begin position="583"/>
        <end position="594"/>
    </location>
</feature>
<dbReference type="InterPro" id="IPR006664">
    <property type="entry name" value="OMP_bac"/>
</dbReference>
<dbReference type="Pfam" id="PF01345">
    <property type="entry name" value="DUF11"/>
    <property type="match status" value="1"/>
</dbReference>
<dbReference type="PANTHER" id="PTHR30329">
    <property type="entry name" value="STATOR ELEMENT OF FLAGELLAR MOTOR COMPLEX"/>
    <property type="match status" value="1"/>
</dbReference>
<evidence type="ECO:0000259" key="6">
    <source>
        <dbReference type="PROSITE" id="PS51123"/>
    </source>
</evidence>
<dbReference type="InterPro" id="IPR006665">
    <property type="entry name" value="OmpA-like"/>
</dbReference>
<dbReference type="InterPro" id="IPR055354">
    <property type="entry name" value="DUF7507"/>
</dbReference>
<dbReference type="InterPro" id="IPR047589">
    <property type="entry name" value="DUF11_rpt"/>
</dbReference>
<proteinExistence type="predicted"/>
<dbReference type="Gene3D" id="3.30.1330.60">
    <property type="entry name" value="OmpA-like domain"/>
    <property type="match status" value="1"/>
</dbReference>
<feature type="compositionally biased region" description="Polar residues" evidence="5">
    <location>
        <begin position="1680"/>
        <end position="1695"/>
    </location>
</feature>
<dbReference type="Proteomes" id="UP000236220">
    <property type="component" value="Unassembled WGS sequence"/>
</dbReference>
<dbReference type="PRINTS" id="PR01021">
    <property type="entry name" value="OMPADOMAIN"/>
</dbReference>
<evidence type="ECO:0000256" key="4">
    <source>
        <dbReference type="PROSITE-ProRule" id="PRU00473"/>
    </source>
</evidence>
<organism evidence="7 8">
    <name type="scientific">Solilutibacter silvestris</name>
    <dbReference type="NCBI Taxonomy" id="1645665"/>
    <lineage>
        <taxon>Bacteria</taxon>
        <taxon>Pseudomonadati</taxon>
        <taxon>Pseudomonadota</taxon>
        <taxon>Gammaproteobacteria</taxon>
        <taxon>Lysobacterales</taxon>
        <taxon>Lysobacteraceae</taxon>
        <taxon>Solilutibacter</taxon>
    </lineage>
</organism>
<dbReference type="PROSITE" id="PS51123">
    <property type="entry name" value="OMPA_2"/>
    <property type="match status" value="1"/>
</dbReference>
<keyword evidence="8" id="KW-1185">Reference proteome</keyword>
<dbReference type="Pfam" id="PF24346">
    <property type="entry name" value="DUF7507"/>
    <property type="match status" value="2"/>
</dbReference>
<dbReference type="NCBIfam" id="TIGR01451">
    <property type="entry name" value="B_ant_repeat"/>
    <property type="match status" value="3"/>
</dbReference>
<dbReference type="InterPro" id="IPR036737">
    <property type="entry name" value="OmpA-like_sf"/>
</dbReference>
<evidence type="ECO:0000256" key="1">
    <source>
        <dbReference type="ARBA" id="ARBA00004442"/>
    </source>
</evidence>
<accession>A0A2K1Q2Z9</accession>
<name>A0A2K1Q2Z9_9GAMM</name>
<sequence length="1695" mass="171120">MAQVVNTATVTPPQDGSVVNAGTACTSAGSVFNGSGKQECKATDTDTLLFPVTITKTVTVTGGTPAGGTPGNFNFSLSCATPTATYTGTITFASGDTSKSTVVNVPAGSTACTLNETATPTAPAGYAWGAATYANPAGTINAAASGTITNPLNRQSAQLILQKTWAANSIAGDQTTVTTDTFANNASSGASTALAAGNTTAGAAVTVYVGESANISETGFPNLSNYTQSWSCTGGGSLSGNKITIAAADVGKTITCTESNTRKTKTLTVAKTWSAGALAGDTATVSVPASLGSATSGSSVATAAGNTTTGTGVTVSAGASGALSEAFTVGSGLNYTASYSCTAGATVDASGTVTIDATAASPTCTITNTRKTKTLTVAKTWSAGALAGDTATVSVPASLGSATSGSSVATAAGNTTTGTGVTVSAGASGALSEAFTVGSGLNYTASYSCTAGATVDASGTVTIDATAASPTCTITNTLIPKPALTIVKSAGKPTVNKGASNTLTDAGDTIAYSFVVTNTGNTPLIAVVVNDTQLDAAANCPATMLAVGVSMTCTGTHTITQAEVNAGKSDNSATAGGTPPNGTPVLSPPSTTTTPIALTPVMTLKKTADKATYSVVGDVITYTYTLTNMGNVAINGLSVTDDKLGTVGNCTPANLAPSGQGTSVATCSATHTVTQSDLTAGSITNVATGHGTPVGGMLVPPTATLTVTAKPNPIVAKDDSYPNISGATGATTASVIVNDTLNGATLTTGDIGAKVALTPGTAPTTTSGGIVMNPDGTITVKQGTPAGTYTYPYTICEKLNPNNCSTATATVVVNAAPIVAIPDVYTGINGATGNPNAGNAYGNDTLGGQPVDPAKIVGTVVTPATPINGGPVPSLDPVTGAVSVPSGTPAGDYQISYKICEKLNPSNCSTTTIDVKVVAAAIKAIDDDHSSDPINGGNGGNTPTVLGNDTLNGQPVSATTVTLTPGASPNPGLVMNPDGTITVKPGTPAGTYAYPYTICEKLNPANCSTATATVKVTAPVIIATPDTPPAIDSTTGGNTPSVLINDTINGQPATTGNVVLTPGNSPNSGLVMNPDGTITVKPGTLAGTYTYPYTICDRINPTNCANATATVVVTAPASMRVTKTAQPSNVHVGDLVRYTLTIENTGSVPVNAATLIDTPPAGFSYVDKSMTIVDRDNKANMIATRTLIVSGIDIDVGQRAVVTYMLRVGAGIHPGTYTNQALMQDRGRDASNIATADVQVVGDPMTDDTLIVGTVFDDRDGDGWQDSATASGLKAQGGFSPAAYVSNSTTVDRGDGPKPEADHSSPMLHGIPLGELKGRQSDADPVAKHQIVIRQHLRELAFNDDFVLTSKEGVTVRMDAAGKTRVETSGDAAKGLNAVDLKVERKIAQVEDGYQVDYVISNAGVDERGIPGVRIASVEGLLIETDQFGRYHLAAIPGGPDTRGRNFILKVDPSTLPPGTTFTTDNPLVRRVTPGLPVRFDFGVKLPSGVIEGATELYEMELGKMMFDPGSARLHERYAPVVRNIADEIRGHGGGEVVIAAQGEDELLAFDRAVAVRKALIAALPVEIAAKTRVSLRTNPADARSTVVGLLQWPQIGNVLFDTNKSTIKPEFAPLIARIADYLVQSETKRVVISGHADPRASDAYNDALGMRRAKAVFDAITAQLPESKRKGVQVEFESGPSSSSGQHNAQEGRP</sequence>
<dbReference type="InterPro" id="IPR001434">
    <property type="entry name" value="OmcB-like_DUF11"/>
</dbReference>
<dbReference type="Gene3D" id="2.60.40.740">
    <property type="match status" value="1"/>
</dbReference>
<comment type="subcellular location">
    <subcellularLocation>
        <location evidence="1">Cell outer membrane</location>
    </subcellularLocation>
</comment>
<gene>
    <name evidence="7" type="ORF">Lysil_0990</name>
</gene>
<protein>
    <recommendedName>
        <fullName evidence="6">OmpA-like domain-containing protein</fullName>
    </recommendedName>
</protein>
<dbReference type="PANTHER" id="PTHR30329:SF21">
    <property type="entry name" value="LIPOPROTEIN YIAD-RELATED"/>
    <property type="match status" value="1"/>
</dbReference>
<feature type="compositionally biased region" description="Basic and acidic residues" evidence="5">
    <location>
        <begin position="1292"/>
        <end position="1303"/>
    </location>
</feature>
<dbReference type="SUPFAM" id="SSF103088">
    <property type="entry name" value="OmpA-like"/>
    <property type="match status" value="1"/>
</dbReference>
<feature type="domain" description="OmpA-like" evidence="6">
    <location>
        <begin position="1588"/>
        <end position="1695"/>
    </location>
</feature>
<dbReference type="InterPro" id="IPR050330">
    <property type="entry name" value="Bact_OuterMem_StrucFunc"/>
</dbReference>
<dbReference type="EMBL" id="NPZB01000001">
    <property type="protein sequence ID" value="PNS09361.1"/>
    <property type="molecule type" value="Genomic_DNA"/>
</dbReference>
<feature type="compositionally biased region" description="Polar residues" evidence="5">
    <location>
        <begin position="566"/>
        <end position="575"/>
    </location>
</feature>
<feature type="region of interest" description="Disordered" evidence="5">
    <location>
        <begin position="1284"/>
        <end position="1321"/>
    </location>
</feature>
<comment type="caution">
    <text evidence="7">The sequence shown here is derived from an EMBL/GenBank/DDBJ whole genome shotgun (WGS) entry which is preliminary data.</text>
</comment>
<evidence type="ECO:0000256" key="5">
    <source>
        <dbReference type="SAM" id="MobiDB-lite"/>
    </source>
</evidence>
<feature type="region of interest" description="Disordered" evidence="5">
    <location>
        <begin position="566"/>
        <end position="594"/>
    </location>
</feature>
<feature type="region of interest" description="Disordered" evidence="5">
    <location>
        <begin position="1669"/>
        <end position="1695"/>
    </location>
</feature>
<reference evidence="7 8" key="1">
    <citation type="submission" date="2017-08" db="EMBL/GenBank/DDBJ databases">
        <title>Lysobacter sylvestris genome.</title>
        <authorList>
            <person name="Zhang D.-C."/>
            <person name="Albuquerque L."/>
            <person name="Franca L."/>
            <person name="Froufe H.J.C."/>
            <person name="Barroso C."/>
            <person name="Egas C."/>
            <person name="Da Costa M."/>
            <person name="Margesin R."/>
        </authorList>
    </citation>
    <scope>NUCLEOTIDE SEQUENCE [LARGE SCALE GENOMIC DNA]</scope>
    <source>
        <strain evidence="7 8">AM20-91</strain>
    </source>
</reference>
<dbReference type="Pfam" id="PF00691">
    <property type="entry name" value="OmpA"/>
    <property type="match status" value="1"/>
</dbReference>
<evidence type="ECO:0000313" key="8">
    <source>
        <dbReference type="Proteomes" id="UP000236220"/>
    </source>
</evidence>
<evidence type="ECO:0000256" key="2">
    <source>
        <dbReference type="ARBA" id="ARBA00023136"/>
    </source>
</evidence>
<evidence type="ECO:0000256" key="3">
    <source>
        <dbReference type="ARBA" id="ARBA00023237"/>
    </source>
</evidence>
<keyword evidence="2 4" id="KW-0472">Membrane</keyword>